<comment type="caution">
    <text evidence="2">The sequence shown here is derived from an EMBL/GenBank/DDBJ whole genome shotgun (WGS) entry which is preliminary data.</text>
</comment>
<proteinExistence type="predicted"/>
<gene>
    <name evidence="2" type="ORF">WA026_011288</name>
</gene>
<keyword evidence="3" id="KW-1185">Reference proteome</keyword>
<reference evidence="2 3" key="1">
    <citation type="submission" date="2023-03" db="EMBL/GenBank/DDBJ databases">
        <title>Genome insight into feeding habits of ladybird beetles.</title>
        <authorList>
            <person name="Li H.-S."/>
            <person name="Huang Y.-H."/>
            <person name="Pang H."/>
        </authorList>
    </citation>
    <scope>NUCLEOTIDE SEQUENCE [LARGE SCALE GENOMIC DNA]</scope>
    <source>
        <strain evidence="2">SYSU_2023b</strain>
        <tissue evidence="2">Whole body</tissue>
    </source>
</reference>
<dbReference type="AlphaFoldDB" id="A0AAW1U6F0"/>
<evidence type="ECO:0000313" key="3">
    <source>
        <dbReference type="Proteomes" id="UP001431783"/>
    </source>
</evidence>
<feature type="region of interest" description="Disordered" evidence="1">
    <location>
        <begin position="1"/>
        <end position="23"/>
    </location>
</feature>
<feature type="compositionally biased region" description="Low complexity" evidence="1">
    <location>
        <begin position="7"/>
        <end position="23"/>
    </location>
</feature>
<dbReference type="EMBL" id="JARQZJ010000035">
    <property type="protein sequence ID" value="KAK9876171.1"/>
    <property type="molecule type" value="Genomic_DNA"/>
</dbReference>
<evidence type="ECO:0000256" key="1">
    <source>
        <dbReference type="SAM" id="MobiDB-lite"/>
    </source>
</evidence>
<sequence length="91" mass="10113">MSDVIISESSSPRNSSSFSKSTIITSTPSKVIEDSREISRYNERQSFETPRSGIIMSSDTDDDHDYIVISNDSDVIDGSQKIFLSNKMVSI</sequence>
<accession>A0AAW1U6F0</accession>
<dbReference type="Proteomes" id="UP001431783">
    <property type="component" value="Unassembled WGS sequence"/>
</dbReference>
<protein>
    <submittedName>
        <fullName evidence="2">Uncharacterized protein</fullName>
    </submittedName>
</protein>
<name>A0AAW1U6F0_9CUCU</name>
<organism evidence="2 3">
    <name type="scientific">Henosepilachna vigintioctopunctata</name>
    <dbReference type="NCBI Taxonomy" id="420089"/>
    <lineage>
        <taxon>Eukaryota</taxon>
        <taxon>Metazoa</taxon>
        <taxon>Ecdysozoa</taxon>
        <taxon>Arthropoda</taxon>
        <taxon>Hexapoda</taxon>
        <taxon>Insecta</taxon>
        <taxon>Pterygota</taxon>
        <taxon>Neoptera</taxon>
        <taxon>Endopterygota</taxon>
        <taxon>Coleoptera</taxon>
        <taxon>Polyphaga</taxon>
        <taxon>Cucujiformia</taxon>
        <taxon>Coccinelloidea</taxon>
        <taxon>Coccinellidae</taxon>
        <taxon>Epilachninae</taxon>
        <taxon>Epilachnini</taxon>
        <taxon>Henosepilachna</taxon>
    </lineage>
</organism>
<evidence type="ECO:0000313" key="2">
    <source>
        <dbReference type="EMBL" id="KAK9876171.1"/>
    </source>
</evidence>